<organism>
    <name type="scientific">Branchiostoma floridae</name>
    <name type="common">Florida lancelet</name>
    <name type="synonym">Amphioxus</name>
    <dbReference type="NCBI Taxonomy" id="7739"/>
    <lineage>
        <taxon>Eukaryota</taxon>
        <taxon>Metazoa</taxon>
        <taxon>Chordata</taxon>
        <taxon>Cephalochordata</taxon>
        <taxon>Leptocardii</taxon>
        <taxon>Amphioxiformes</taxon>
        <taxon>Branchiostomatidae</taxon>
        <taxon>Branchiostoma</taxon>
    </lineage>
</organism>
<dbReference type="Proteomes" id="UP000001554">
    <property type="component" value="Chromosome 1"/>
</dbReference>
<name>C3XZI1_BRAFL</name>
<evidence type="ECO:0000256" key="1">
    <source>
        <dbReference type="SAM" id="Phobius"/>
    </source>
</evidence>
<reference evidence="2" key="1">
    <citation type="journal article" date="2008" name="Nature">
        <title>The amphioxus genome and the evolution of the chordate karyotype.</title>
        <authorList>
            <consortium name="US DOE Joint Genome Institute (JGI-PGF)"/>
            <person name="Putnam N.H."/>
            <person name="Butts T."/>
            <person name="Ferrier D.E.K."/>
            <person name="Furlong R.F."/>
            <person name="Hellsten U."/>
            <person name="Kawashima T."/>
            <person name="Robinson-Rechavi M."/>
            <person name="Shoguchi E."/>
            <person name="Terry A."/>
            <person name="Yu J.-K."/>
            <person name="Benito-Gutierrez E.L."/>
            <person name="Dubchak I."/>
            <person name="Garcia-Fernandez J."/>
            <person name="Gibson-Brown J.J."/>
            <person name="Grigoriev I.V."/>
            <person name="Horton A.C."/>
            <person name="de Jong P.J."/>
            <person name="Jurka J."/>
            <person name="Kapitonov V.V."/>
            <person name="Kohara Y."/>
            <person name="Kuroki Y."/>
            <person name="Lindquist E."/>
            <person name="Lucas S."/>
            <person name="Osoegawa K."/>
            <person name="Pennacchio L.A."/>
            <person name="Salamov A.A."/>
            <person name="Satou Y."/>
            <person name="Sauka-Spengler T."/>
            <person name="Schmutz J."/>
            <person name="Shin-I T."/>
            <person name="Toyoda A."/>
            <person name="Bronner-Fraser M."/>
            <person name="Fujiyama A."/>
            <person name="Holland L.Z."/>
            <person name="Holland P.W.H."/>
            <person name="Satoh N."/>
            <person name="Rokhsar D.S."/>
        </authorList>
    </citation>
    <scope>NUCLEOTIDE SEQUENCE [LARGE SCALE GENOMIC DNA]</scope>
    <source>
        <strain evidence="2">S238N-H82</strain>
        <tissue evidence="2">Testes</tissue>
    </source>
</reference>
<sequence>MSDDKWHWMRDGPPKKDAQKGFFSSLADAVRGKGPSPDKASRMVTSISKVYALGAWTLCVAAGVHWYYHRKDKPISDDNISSTSAETPDKRWEKKTIVGTFTYEQFRPSDTNPNKLRLLKWKIIAKLDEWWNGDANVDKRPADQNKGTT</sequence>
<dbReference type="RefSeq" id="XP_035683232.1">
    <property type="nucleotide sequence ID" value="XM_035827339.1"/>
</dbReference>
<reference evidence="4" key="3">
    <citation type="submission" date="2025-04" db="UniProtKB">
        <authorList>
            <consortium name="RefSeq"/>
        </authorList>
    </citation>
    <scope>IDENTIFICATION</scope>
    <source>
        <strain evidence="4">S238N-H82</strain>
        <tissue evidence="4">Testes</tissue>
    </source>
</reference>
<proteinExistence type="predicted"/>
<dbReference type="KEGG" id="bfo:118420503"/>
<evidence type="ECO:0000313" key="2">
    <source>
        <dbReference type="EMBL" id="EEN66502.1"/>
    </source>
</evidence>
<evidence type="ECO:0000313" key="4">
    <source>
        <dbReference type="RefSeq" id="XP_035683232.1"/>
    </source>
</evidence>
<keyword evidence="1" id="KW-0812">Transmembrane</keyword>
<dbReference type="AlphaFoldDB" id="C3XZI1"/>
<accession>C3XZI1</accession>
<protein>
    <submittedName>
        <fullName evidence="4">Uncharacterized protein LOC118420503</fullName>
    </submittedName>
</protein>
<evidence type="ECO:0000313" key="3">
    <source>
        <dbReference type="Proteomes" id="UP000001554"/>
    </source>
</evidence>
<dbReference type="OrthoDB" id="9970187at2759"/>
<feature type="transmembrane region" description="Helical" evidence="1">
    <location>
        <begin position="50"/>
        <end position="68"/>
    </location>
</feature>
<gene>
    <name evidence="4" type="primary">LOC118420503</name>
    <name evidence="2" type="ORF">BRAFLDRAFT_117814</name>
</gene>
<keyword evidence="3" id="KW-1185">Reference proteome</keyword>
<reference evidence="3" key="2">
    <citation type="journal article" date="2020" name="Nat. Ecol. Evol.">
        <title>Deeply conserved synteny resolves early events in vertebrate evolution.</title>
        <authorList>
            <person name="Simakov O."/>
            <person name="Marletaz F."/>
            <person name="Yue J.X."/>
            <person name="O'Connell B."/>
            <person name="Jenkins J."/>
            <person name="Brandt A."/>
            <person name="Calef R."/>
            <person name="Tung C.H."/>
            <person name="Huang T.K."/>
            <person name="Schmutz J."/>
            <person name="Satoh N."/>
            <person name="Yu J.K."/>
            <person name="Putnam N.H."/>
            <person name="Green R.E."/>
            <person name="Rokhsar D.S."/>
        </authorList>
    </citation>
    <scope>NUCLEOTIDE SEQUENCE [LARGE SCALE GENOMIC DNA]</scope>
    <source>
        <strain evidence="3">S238N-H82</strain>
    </source>
</reference>
<dbReference type="EMBL" id="GG666475">
    <property type="protein sequence ID" value="EEN66502.1"/>
    <property type="molecule type" value="Genomic_DNA"/>
</dbReference>
<keyword evidence="1" id="KW-0472">Membrane</keyword>
<dbReference type="GeneID" id="118420503"/>
<keyword evidence="1" id="KW-1133">Transmembrane helix</keyword>
<dbReference type="InParanoid" id="C3XZI1"/>